<dbReference type="EMBL" id="KV417303">
    <property type="protein sequence ID" value="KZO93179.1"/>
    <property type="molecule type" value="Genomic_DNA"/>
</dbReference>
<protein>
    <submittedName>
        <fullName evidence="3">Uncharacterized protein</fullName>
    </submittedName>
</protein>
<dbReference type="GO" id="GO:0032511">
    <property type="term" value="P:late endosome to vacuole transport via multivesicular body sorting pathway"/>
    <property type="evidence" value="ECO:0007669"/>
    <property type="project" value="TreeGrafter"/>
</dbReference>
<accession>A0A167J2J0</accession>
<proteinExistence type="inferred from homology"/>
<dbReference type="InterPro" id="IPR005024">
    <property type="entry name" value="Snf7_fam"/>
</dbReference>
<dbReference type="PANTHER" id="PTHR22761">
    <property type="entry name" value="CHARGED MULTIVESICULAR BODY PROTEIN"/>
    <property type="match status" value="1"/>
</dbReference>
<dbReference type="PANTHER" id="PTHR22761:SF12">
    <property type="entry name" value="CHARGED MULTIVESICULAR BODY PROTEIN 5"/>
    <property type="match status" value="1"/>
</dbReference>
<name>A0A167J2J0_CALVF</name>
<dbReference type="Pfam" id="PF03357">
    <property type="entry name" value="Snf7"/>
    <property type="match status" value="1"/>
</dbReference>
<reference evidence="3 4" key="1">
    <citation type="journal article" date="2016" name="Mol. Biol. Evol.">
        <title>Comparative Genomics of Early-Diverging Mushroom-Forming Fungi Provides Insights into the Origins of Lignocellulose Decay Capabilities.</title>
        <authorList>
            <person name="Nagy L.G."/>
            <person name="Riley R."/>
            <person name="Tritt A."/>
            <person name="Adam C."/>
            <person name="Daum C."/>
            <person name="Floudas D."/>
            <person name="Sun H."/>
            <person name="Yadav J.S."/>
            <person name="Pangilinan J."/>
            <person name="Larsson K.H."/>
            <person name="Matsuura K."/>
            <person name="Barry K."/>
            <person name="Labutti K."/>
            <person name="Kuo R."/>
            <person name="Ohm R.A."/>
            <person name="Bhattacharya S.S."/>
            <person name="Shirouzu T."/>
            <person name="Yoshinaga Y."/>
            <person name="Martin F.M."/>
            <person name="Grigoriev I.V."/>
            <person name="Hibbett D.S."/>
        </authorList>
    </citation>
    <scope>NUCLEOTIDE SEQUENCE [LARGE SCALE GENOMIC DNA]</scope>
    <source>
        <strain evidence="3 4">TUFC12733</strain>
    </source>
</reference>
<evidence type="ECO:0000313" key="3">
    <source>
        <dbReference type="EMBL" id="KZO93179.1"/>
    </source>
</evidence>
<dbReference type="GO" id="GO:0006900">
    <property type="term" value="P:vesicle budding from membrane"/>
    <property type="evidence" value="ECO:0007669"/>
    <property type="project" value="TreeGrafter"/>
</dbReference>
<evidence type="ECO:0000256" key="2">
    <source>
        <dbReference type="ARBA" id="ARBA00023054"/>
    </source>
</evidence>
<keyword evidence="2" id="KW-0175">Coiled coil</keyword>
<dbReference type="OrthoDB" id="3973241at2759"/>
<dbReference type="Gene3D" id="6.10.250.1710">
    <property type="match status" value="1"/>
</dbReference>
<keyword evidence="4" id="KW-1185">Reference proteome</keyword>
<dbReference type="Proteomes" id="UP000076738">
    <property type="component" value="Unassembled WGS sequence"/>
</dbReference>
<organism evidence="3 4">
    <name type="scientific">Calocera viscosa (strain TUFC12733)</name>
    <dbReference type="NCBI Taxonomy" id="1330018"/>
    <lineage>
        <taxon>Eukaryota</taxon>
        <taxon>Fungi</taxon>
        <taxon>Dikarya</taxon>
        <taxon>Basidiomycota</taxon>
        <taxon>Agaricomycotina</taxon>
        <taxon>Dacrymycetes</taxon>
        <taxon>Dacrymycetales</taxon>
        <taxon>Dacrymycetaceae</taxon>
        <taxon>Calocera</taxon>
    </lineage>
</organism>
<sequence length="64" mass="7300">MATVDAMRTANKELRRQYGMLDIDKIDAMHDELSDLFRQANEIQETIGRSYGVPDEPDEADLEA</sequence>
<gene>
    <name evidence="3" type="ORF">CALVIDRAFT_540165</name>
</gene>
<evidence type="ECO:0000256" key="1">
    <source>
        <dbReference type="ARBA" id="ARBA00006190"/>
    </source>
</evidence>
<comment type="similarity">
    <text evidence="1">Belongs to the SNF7 family.</text>
</comment>
<dbReference type="STRING" id="1330018.A0A167J2J0"/>
<evidence type="ECO:0000313" key="4">
    <source>
        <dbReference type="Proteomes" id="UP000076738"/>
    </source>
</evidence>
<dbReference type="GO" id="GO:0005771">
    <property type="term" value="C:multivesicular body"/>
    <property type="evidence" value="ECO:0007669"/>
    <property type="project" value="TreeGrafter"/>
</dbReference>
<dbReference type="AlphaFoldDB" id="A0A167J2J0"/>